<feature type="compositionally biased region" description="Polar residues" evidence="1">
    <location>
        <begin position="528"/>
        <end position="538"/>
    </location>
</feature>
<name>A0A0K3CGV6_RHOTO</name>
<feature type="domain" description="DNA repair protein Crb2 Tudor" evidence="2">
    <location>
        <begin position="1009"/>
        <end position="1053"/>
    </location>
</feature>
<feature type="region of interest" description="Disordered" evidence="1">
    <location>
        <begin position="1"/>
        <end position="302"/>
    </location>
</feature>
<feature type="compositionally biased region" description="Polar residues" evidence="1">
    <location>
        <begin position="416"/>
        <end position="433"/>
    </location>
</feature>
<feature type="region of interest" description="Disordered" evidence="1">
    <location>
        <begin position="674"/>
        <end position="1002"/>
    </location>
</feature>
<reference evidence="3 4" key="1">
    <citation type="submission" date="2015-07" db="EMBL/GenBank/DDBJ databases">
        <authorList>
            <person name="Cajimat M.N.B."/>
            <person name="Milazzo M.L."/>
            <person name="Fulhorst C.F."/>
        </authorList>
    </citation>
    <scope>NUCLEOTIDE SEQUENCE [LARGE SCALE GENOMIC DNA]</scope>
    <source>
        <strain evidence="3">Single colony</strain>
    </source>
</reference>
<gene>
    <name evidence="3" type="primary">FGENESH: predicted gene_7.58</name>
    <name evidence="3" type="ORF">BN2166_0036730</name>
</gene>
<dbReference type="InterPro" id="IPR047249">
    <property type="entry name" value="BRCT_p53bp1-like_rpt1"/>
</dbReference>
<sequence>MAAGELVPDTPTSTARAAHESAQEDLHSQSYLLAAIGRGGARLPSSPGARTSDADSSLSEATQQRLSAIQAAAQAGDGEEDELELNQDEGDLSTVADSQMPPRARSPDGNTSRSRTNAALRRHGSQPALAPPKYDDGYLGETMAESLGETSWERDKSRRSSDRSGLSQAAAQDEDVLGDLNDETTTGEVSMDLTRADGRLLSRRVQKLADADDTVPSQQITEDSQSLRPTESQKENPSPLRATSRPASSAAFGSHSPQVNMHDGSGPSSSPAVARELLQRSPAKKAFVEEPASSADPDLSPSVLLSPARLAKLNAVSASAGDSLGVTQNDGSLGPETSTPAFANAPPPAPVTAARTLPNLELSLASDPPPAAVQAARPLARSATTGVDLSLFASSAAMKAPVQAKKKVRREAWDGISQSTDEASLSLRTNGEEQSLELPQTVVHVDEAEAEASRPEKEEERGDDMDVDESLPATVPHASYADESPSNGTTTSEQQSLRPAAIAQADQASSLDFAPRRRPDQPALFTRATDSASSSPSLTPARDEAAPRVTFDDKAGGKRLTDISDLQSSFEAPTQFDVAATQKEYDAEKLGSSLRSQDVSFDNAERWHNPFQHDTSTNSREQSTSTSRPLPGRELRRQPPPPSPVRDGKAPVTDELFPLEAIPFDTTVAGDETLQLPVPPADLDISTLPQPTQNQPIPESSPDVPLAKRPRFNSPVQESRASGSSSSHKQQTVSSNGFVPDSDGPTPPLTSTSKSVKPNQRRNPPLVAKQNGRTRQQAAEESVEEEDEEEAEEAPVRGKGKGRAAAKAAKPAASKPAPSRKGKERAAAPQESVDELDLLAETNYSVPPAPKTAKSTRTTRRAATATPASTKTADKGKRRASETPSVEPEPARKRRRSETSFIGVEIPSPAKSRTSTPKKVTKKAPAKPAATAKKARGGRTSTRSADMAVSPSPEPAAPVAGPSRLRFQSVEGDSSRQAASPAPTETRSTTSTGDRAPKSRLPDTAPFSRVLALWRDNCLFYPATVTAVSGGLFHVLFDDNSKGKLHPHEIRRCELSVGDLIYYRGDEVDTETQAQALDGEVRVLRVERDGEAVTGSLEADDIIIATSTRDEEGRVHRLRVEAVCVQPYRSQQLDDRRLTADELARFEGREGVVLQSLPLLKPPKPVESKPFERNQQSQRLFSRTAFIVTYASSKTTGGGPSQADREAFVEELEGHGATVIEWQHLFTVNAPAKSTDSPELFFPMIDFEEIEEVFLLADRACTTVKYLVALALGVPCLSREFPLQCIKECVRLDWRSFLLTSGHVQQLGTYGAGGQLRALLKQSFGLPSLVETFEKGGVFKDRSFLVVLKKAGKSKEEKASQNNHAYTLLSLLTCASARHVHFVSSPSDALSASGYDHVFLDDDSASLTLPNALKNHKGLVNIVWVKQCLMAGRLLPSARMREVQVEEQ</sequence>
<feature type="compositionally biased region" description="Low complexity" evidence="1">
    <location>
        <begin position="291"/>
        <end position="302"/>
    </location>
</feature>
<dbReference type="STRING" id="5286.A0A0K3CGV6"/>
<feature type="region of interest" description="Disordered" evidence="1">
    <location>
        <begin position="398"/>
        <end position="556"/>
    </location>
</feature>
<dbReference type="CDD" id="cd17724">
    <property type="entry name" value="BRCT_p53bp1_rpt2"/>
    <property type="match status" value="1"/>
</dbReference>
<dbReference type="CDD" id="cd17745">
    <property type="entry name" value="BRCT_p53bp1_rpt1"/>
    <property type="match status" value="1"/>
</dbReference>
<evidence type="ECO:0000256" key="1">
    <source>
        <dbReference type="SAM" id="MobiDB-lite"/>
    </source>
</evidence>
<dbReference type="Pfam" id="PF18115">
    <property type="entry name" value="Tudor_3"/>
    <property type="match status" value="1"/>
</dbReference>
<feature type="compositionally biased region" description="Basic and acidic residues" evidence="1">
    <location>
        <begin position="444"/>
        <end position="460"/>
    </location>
</feature>
<feature type="compositionally biased region" description="Basic and acidic residues" evidence="1">
    <location>
        <begin position="151"/>
        <end position="162"/>
    </location>
</feature>
<feature type="compositionally biased region" description="Polar residues" evidence="1">
    <location>
        <begin position="687"/>
        <end position="698"/>
    </location>
</feature>
<evidence type="ECO:0000313" key="3">
    <source>
        <dbReference type="EMBL" id="CTR07812.1"/>
    </source>
</evidence>
<feature type="compositionally biased region" description="Polar residues" evidence="1">
    <location>
        <begin position="484"/>
        <end position="497"/>
    </location>
</feature>
<keyword evidence="4" id="KW-1185">Reference proteome</keyword>
<dbReference type="EMBL" id="CWKI01000007">
    <property type="protein sequence ID" value="CTR07812.1"/>
    <property type="molecule type" value="Genomic_DNA"/>
</dbReference>
<feature type="compositionally biased region" description="Basic and acidic residues" evidence="1">
    <location>
        <begin position="872"/>
        <end position="881"/>
    </location>
</feature>
<dbReference type="Gene3D" id="3.40.50.10190">
    <property type="entry name" value="BRCT domain"/>
    <property type="match status" value="1"/>
</dbReference>
<feature type="compositionally biased region" description="Acidic residues" evidence="1">
    <location>
        <begin position="781"/>
        <end position="793"/>
    </location>
</feature>
<proteinExistence type="predicted"/>
<feature type="compositionally biased region" description="Polar residues" evidence="1">
    <location>
        <begin position="215"/>
        <end position="230"/>
    </location>
</feature>
<feature type="compositionally biased region" description="Basic and acidic residues" evidence="1">
    <location>
        <begin position="17"/>
        <end position="27"/>
    </location>
</feature>
<feature type="region of interest" description="Disordered" evidence="1">
    <location>
        <begin position="608"/>
        <end position="651"/>
    </location>
</feature>
<protein>
    <submittedName>
        <fullName evidence="3">BY PROTMAP: gi|342320560|gb|EGU12500.1| Proteophosphoglycan ppg4 [Rhodotorula glutinis ATCC 204091]</fullName>
    </submittedName>
</protein>
<accession>A0A0K3CGV6</accession>
<dbReference type="InterPro" id="IPR036420">
    <property type="entry name" value="BRCT_dom_sf"/>
</dbReference>
<dbReference type="Gene3D" id="2.30.30.140">
    <property type="match status" value="1"/>
</dbReference>
<feature type="compositionally biased region" description="Acidic residues" evidence="1">
    <location>
        <begin position="77"/>
        <end position="91"/>
    </location>
</feature>
<feature type="region of interest" description="Disordered" evidence="1">
    <location>
        <begin position="317"/>
        <end position="380"/>
    </location>
</feature>
<feature type="compositionally biased region" description="Low complexity" evidence="1">
    <location>
        <begin position="851"/>
        <end position="871"/>
    </location>
</feature>
<dbReference type="InterPro" id="IPR041297">
    <property type="entry name" value="Crb2_Tudor"/>
</dbReference>
<dbReference type="InterPro" id="IPR047250">
    <property type="entry name" value="BRCT_p53bp1-like_rpt2"/>
</dbReference>
<feature type="compositionally biased region" description="Basic and acidic residues" evidence="1">
    <location>
        <begin position="541"/>
        <end position="556"/>
    </location>
</feature>
<dbReference type="SUPFAM" id="SSF52113">
    <property type="entry name" value="BRCT domain"/>
    <property type="match status" value="1"/>
</dbReference>
<feature type="compositionally biased region" description="Polar residues" evidence="1">
    <location>
        <begin position="612"/>
        <end position="628"/>
    </location>
</feature>
<feature type="compositionally biased region" description="Polar residues" evidence="1">
    <location>
        <begin position="108"/>
        <end position="117"/>
    </location>
</feature>
<dbReference type="CDD" id="cd04508">
    <property type="entry name" value="Tudor_SF"/>
    <property type="match status" value="1"/>
</dbReference>
<feature type="compositionally biased region" description="Acidic residues" evidence="1">
    <location>
        <begin position="172"/>
        <end position="182"/>
    </location>
</feature>
<evidence type="ECO:0000313" key="4">
    <source>
        <dbReference type="Proteomes" id="UP000199069"/>
    </source>
</evidence>
<dbReference type="OMA" id="YYPARII"/>
<evidence type="ECO:0000259" key="2">
    <source>
        <dbReference type="Pfam" id="PF18115"/>
    </source>
</evidence>
<feature type="compositionally biased region" description="Polar residues" evidence="1">
    <location>
        <begin position="749"/>
        <end position="762"/>
    </location>
</feature>
<organism evidence="3 4">
    <name type="scientific">Rhodotorula toruloides</name>
    <name type="common">Yeast</name>
    <name type="synonym">Rhodosporidium toruloides</name>
    <dbReference type="NCBI Taxonomy" id="5286"/>
    <lineage>
        <taxon>Eukaryota</taxon>
        <taxon>Fungi</taxon>
        <taxon>Dikarya</taxon>
        <taxon>Basidiomycota</taxon>
        <taxon>Pucciniomycotina</taxon>
        <taxon>Microbotryomycetes</taxon>
        <taxon>Sporidiobolales</taxon>
        <taxon>Sporidiobolaceae</taxon>
        <taxon>Rhodotorula</taxon>
    </lineage>
</organism>
<feature type="compositionally biased region" description="Low complexity" evidence="1">
    <location>
        <begin position="805"/>
        <end position="817"/>
    </location>
</feature>
<feature type="compositionally biased region" description="Polar residues" evidence="1">
    <location>
        <begin position="54"/>
        <end position="67"/>
    </location>
</feature>
<dbReference type="Proteomes" id="UP000199069">
    <property type="component" value="Unassembled WGS sequence"/>
</dbReference>
<feature type="compositionally biased region" description="Polar residues" evidence="1">
    <location>
        <begin position="971"/>
        <end position="993"/>
    </location>
</feature>
<feature type="compositionally biased region" description="Low complexity" evidence="1">
    <location>
        <begin position="717"/>
        <end position="735"/>
    </location>
</feature>